<reference evidence="3" key="1">
    <citation type="journal article" date="2019" name="Int. J. Syst. Evol. Microbiol.">
        <title>The Global Catalogue of Microorganisms (GCM) 10K type strain sequencing project: providing services to taxonomists for standard genome sequencing and annotation.</title>
        <authorList>
            <consortium name="The Broad Institute Genomics Platform"/>
            <consortium name="The Broad Institute Genome Sequencing Center for Infectious Disease"/>
            <person name="Wu L."/>
            <person name="Ma J."/>
        </authorList>
    </citation>
    <scope>NUCLEOTIDE SEQUENCE [LARGE SCALE GENOMIC DNA]</scope>
    <source>
        <strain evidence="3">CCUG 57942</strain>
    </source>
</reference>
<dbReference type="Gene3D" id="3.30.1370.50">
    <property type="entry name" value="R3H-like domain"/>
    <property type="match status" value="1"/>
</dbReference>
<proteinExistence type="predicted"/>
<dbReference type="InterPro" id="IPR038008">
    <property type="entry name" value="Jag_KH"/>
</dbReference>
<dbReference type="EMBL" id="JBHUJB010000089">
    <property type="protein sequence ID" value="MFD2160725.1"/>
    <property type="molecule type" value="Genomic_DNA"/>
</dbReference>
<dbReference type="InterPro" id="IPR015946">
    <property type="entry name" value="KH_dom-like_a/b"/>
</dbReference>
<accession>A0ABW4ZFE8</accession>
<dbReference type="RefSeq" id="WP_377089859.1">
    <property type="nucleotide sequence ID" value="NZ_JBHSJL010000014.1"/>
</dbReference>
<keyword evidence="3" id="KW-1185">Reference proteome</keyword>
<dbReference type="SMART" id="SM00393">
    <property type="entry name" value="R3H"/>
    <property type="match status" value="1"/>
</dbReference>
<name>A0ABW4ZFE8_9BACT</name>
<dbReference type="PANTHER" id="PTHR35800:SF1">
    <property type="entry name" value="RNA-BINDING PROTEIN KHPB"/>
    <property type="match status" value="1"/>
</dbReference>
<dbReference type="CDD" id="cd02644">
    <property type="entry name" value="R3H_jag"/>
    <property type="match status" value="1"/>
</dbReference>
<dbReference type="InterPro" id="IPR001374">
    <property type="entry name" value="R3H_dom"/>
</dbReference>
<dbReference type="Pfam" id="PF01424">
    <property type="entry name" value="R3H"/>
    <property type="match status" value="1"/>
</dbReference>
<dbReference type="InterPro" id="IPR039247">
    <property type="entry name" value="KhpB"/>
</dbReference>
<comment type="caution">
    <text evidence="2">The sequence shown here is derived from an EMBL/GenBank/DDBJ whole genome shotgun (WGS) entry which is preliminary data.</text>
</comment>
<sequence length="149" mass="16952">MNWDDASEKILVTMLSHLGFSVAVERETTADGLCLQIMMEDSKTIIGRNGDRLEDLQYLVNRILNKHFPDAPRVKVDCDHYRNEQEGKLVEKAKVLADKVLESGKSVRTRPLNAYYRRIVHNALAEVDGVRTASPQGQARYKRIEIMPA</sequence>
<dbReference type="InterPro" id="IPR034079">
    <property type="entry name" value="R3H_KhpB"/>
</dbReference>
<dbReference type="Gene3D" id="3.30.300.20">
    <property type="match status" value="1"/>
</dbReference>
<dbReference type="PROSITE" id="PS51061">
    <property type="entry name" value="R3H"/>
    <property type="match status" value="1"/>
</dbReference>
<feature type="domain" description="R3H" evidence="1">
    <location>
        <begin position="83"/>
        <end position="149"/>
    </location>
</feature>
<dbReference type="PANTHER" id="PTHR35800">
    <property type="entry name" value="PROTEIN JAG"/>
    <property type="match status" value="1"/>
</dbReference>
<dbReference type="CDD" id="cd02414">
    <property type="entry name" value="KH-II_Jag"/>
    <property type="match status" value="1"/>
</dbReference>
<gene>
    <name evidence="2" type="ORF">ACFSW8_17605</name>
</gene>
<dbReference type="InterPro" id="IPR036867">
    <property type="entry name" value="R3H_dom_sf"/>
</dbReference>
<evidence type="ECO:0000313" key="3">
    <source>
        <dbReference type="Proteomes" id="UP001597389"/>
    </source>
</evidence>
<evidence type="ECO:0000313" key="2">
    <source>
        <dbReference type="EMBL" id="MFD2160725.1"/>
    </source>
</evidence>
<evidence type="ECO:0000259" key="1">
    <source>
        <dbReference type="PROSITE" id="PS51061"/>
    </source>
</evidence>
<organism evidence="2 3">
    <name type="scientific">Rubritalea tangerina</name>
    <dbReference type="NCBI Taxonomy" id="430798"/>
    <lineage>
        <taxon>Bacteria</taxon>
        <taxon>Pseudomonadati</taxon>
        <taxon>Verrucomicrobiota</taxon>
        <taxon>Verrucomicrobiia</taxon>
        <taxon>Verrucomicrobiales</taxon>
        <taxon>Rubritaleaceae</taxon>
        <taxon>Rubritalea</taxon>
    </lineage>
</organism>
<protein>
    <submittedName>
        <fullName evidence="2">Protein jag</fullName>
    </submittedName>
</protein>
<dbReference type="Proteomes" id="UP001597389">
    <property type="component" value="Unassembled WGS sequence"/>
</dbReference>